<dbReference type="Proteomes" id="UP000178222">
    <property type="component" value="Unassembled WGS sequence"/>
</dbReference>
<accession>A0A1G2RUA6</accession>
<gene>
    <name evidence="1" type="ORF">A3J30_01280</name>
</gene>
<dbReference type="SUPFAM" id="SSF48239">
    <property type="entry name" value="Terpenoid cyclases/Protein prenyltransferases"/>
    <property type="match status" value="1"/>
</dbReference>
<organism evidence="1 2">
    <name type="scientific">Candidatus Wildermuthbacteria bacterium RIFCSPLOWO2_02_FULL_47_9c</name>
    <dbReference type="NCBI Taxonomy" id="1802466"/>
    <lineage>
        <taxon>Bacteria</taxon>
        <taxon>Candidatus Wildermuthiibacteriota</taxon>
    </lineage>
</organism>
<evidence type="ECO:0000313" key="2">
    <source>
        <dbReference type="Proteomes" id="UP000178222"/>
    </source>
</evidence>
<evidence type="ECO:0008006" key="3">
    <source>
        <dbReference type="Google" id="ProtNLM"/>
    </source>
</evidence>
<proteinExistence type="predicted"/>
<protein>
    <recommendedName>
        <fullName evidence="3">Squalene cyclase C-terminal domain-containing protein</fullName>
    </recommendedName>
</protein>
<name>A0A1G2RUA6_9BACT</name>
<dbReference type="AlphaFoldDB" id="A0A1G2RUA6"/>
<evidence type="ECO:0000313" key="1">
    <source>
        <dbReference type="EMBL" id="OHA75969.1"/>
    </source>
</evidence>
<sequence>MALMSLGINSGNGTSINYIKEILDGFDGTQFGDANLVNDDVFALLVLFKAGFRADARVTKNIAFILSKQESDGSFAGSEDMTAAAIQTLSLFQGERDDINGAIGRAKQYLKLRQEQGGGFENAYTASWVLQAISALKEVPQDWAKDEKTPLGVLAGFQREDGSVGADDETVENRIWATAYAIPAALGKPWGDVLTSFDIPAVVEEKATAVEAIKPVEEELTAPKAATAEYERLSTQITQLRSEVAELKNSIETQVPQQESVVKPKNLVASLAYTAIVQPIVSAFTLIWKLIQK</sequence>
<dbReference type="EMBL" id="MHUL01000046">
    <property type="protein sequence ID" value="OHA75969.1"/>
    <property type="molecule type" value="Genomic_DNA"/>
</dbReference>
<dbReference type="Gene3D" id="1.50.10.20">
    <property type="match status" value="1"/>
</dbReference>
<dbReference type="InterPro" id="IPR008930">
    <property type="entry name" value="Terpenoid_cyclase/PrenylTrfase"/>
</dbReference>
<reference evidence="1 2" key="1">
    <citation type="journal article" date="2016" name="Nat. Commun.">
        <title>Thousands of microbial genomes shed light on interconnected biogeochemical processes in an aquifer system.</title>
        <authorList>
            <person name="Anantharaman K."/>
            <person name="Brown C.T."/>
            <person name="Hug L.A."/>
            <person name="Sharon I."/>
            <person name="Castelle C.J."/>
            <person name="Probst A.J."/>
            <person name="Thomas B.C."/>
            <person name="Singh A."/>
            <person name="Wilkins M.J."/>
            <person name="Karaoz U."/>
            <person name="Brodie E.L."/>
            <person name="Williams K.H."/>
            <person name="Hubbard S.S."/>
            <person name="Banfield J.F."/>
        </authorList>
    </citation>
    <scope>NUCLEOTIDE SEQUENCE [LARGE SCALE GENOMIC DNA]</scope>
</reference>
<comment type="caution">
    <text evidence="1">The sequence shown here is derived from an EMBL/GenBank/DDBJ whole genome shotgun (WGS) entry which is preliminary data.</text>
</comment>